<protein>
    <submittedName>
        <fullName evidence="6">Uncharacterized protein</fullName>
    </submittedName>
</protein>
<dbReference type="FunFam" id="2.60.40.10:FF:000032">
    <property type="entry name" value="palladin isoform X1"/>
    <property type="match status" value="2"/>
</dbReference>
<dbReference type="eggNOG" id="KOG3513">
    <property type="taxonomic scope" value="Eukaryota"/>
</dbReference>
<dbReference type="GO" id="GO:0007156">
    <property type="term" value="P:homophilic cell adhesion via plasma membrane adhesion molecules"/>
    <property type="evidence" value="ECO:0007669"/>
    <property type="project" value="TreeGrafter"/>
</dbReference>
<dbReference type="GO" id="GO:0030424">
    <property type="term" value="C:axon"/>
    <property type="evidence" value="ECO:0007669"/>
    <property type="project" value="TreeGrafter"/>
</dbReference>
<dbReference type="Proteomes" id="UP000007875">
    <property type="component" value="Unassembled WGS sequence"/>
</dbReference>
<dbReference type="SMART" id="SM00060">
    <property type="entry name" value="FN3"/>
    <property type="match status" value="3"/>
</dbReference>
<dbReference type="InterPro" id="IPR007110">
    <property type="entry name" value="Ig-like_dom"/>
</dbReference>
<evidence type="ECO:0000256" key="1">
    <source>
        <dbReference type="ARBA" id="ARBA00022737"/>
    </source>
</evidence>
<dbReference type="GeneTree" id="ENSGT00940000164703"/>
<dbReference type="InterPro" id="IPR003961">
    <property type="entry name" value="FN3_dom"/>
</dbReference>
<feature type="domain" description="Ig-like" evidence="4">
    <location>
        <begin position="355"/>
        <end position="443"/>
    </location>
</feature>
<dbReference type="InterPro" id="IPR036116">
    <property type="entry name" value="FN3_sf"/>
</dbReference>
<feature type="domain" description="Ig-like" evidence="4">
    <location>
        <begin position="447"/>
        <end position="535"/>
    </location>
</feature>
<dbReference type="InterPro" id="IPR003599">
    <property type="entry name" value="Ig_sub"/>
</dbReference>
<evidence type="ECO:0000313" key="7">
    <source>
        <dbReference type="Proteomes" id="UP000007875"/>
    </source>
</evidence>
<feature type="domain" description="Ig-like" evidence="4">
    <location>
        <begin position="172"/>
        <end position="256"/>
    </location>
</feature>
<feature type="domain" description="Fibronectin type-III" evidence="5">
    <location>
        <begin position="542"/>
        <end position="638"/>
    </location>
</feature>
<organism evidence="6 7">
    <name type="scientific">Ciona savignyi</name>
    <name type="common">Pacific transparent sea squirt</name>
    <dbReference type="NCBI Taxonomy" id="51511"/>
    <lineage>
        <taxon>Eukaryota</taxon>
        <taxon>Metazoa</taxon>
        <taxon>Chordata</taxon>
        <taxon>Tunicata</taxon>
        <taxon>Ascidiacea</taxon>
        <taxon>Phlebobranchia</taxon>
        <taxon>Cionidae</taxon>
        <taxon>Ciona</taxon>
    </lineage>
</organism>
<dbReference type="Gene3D" id="2.60.40.10">
    <property type="entry name" value="Immunoglobulins"/>
    <property type="match status" value="8"/>
</dbReference>
<reference evidence="6" key="3">
    <citation type="submission" date="2025-09" db="UniProtKB">
        <authorList>
            <consortium name="Ensembl"/>
        </authorList>
    </citation>
    <scope>IDENTIFICATION</scope>
</reference>
<keyword evidence="7" id="KW-1185">Reference proteome</keyword>
<dbReference type="GO" id="GO:0098632">
    <property type="term" value="F:cell-cell adhesion mediator activity"/>
    <property type="evidence" value="ECO:0007669"/>
    <property type="project" value="TreeGrafter"/>
</dbReference>
<keyword evidence="3" id="KW-0393">Immunoglobulin domain</keyword>
<dbReference type="AlphaFoldDB" id="H2YQ20"/>
<dbReference type="PROSITE" id="PS50853">
    <property type="entry name" value="FN3"/>
    <property type="match status" value="3"/>
</dbReference>
<evidence type="ECO:0000313" key="6">
    <source>
        <dbReference type="Ensembl" id="ENSCSAVP00000007428.1"/>
    </source>
</evidence>
<dbReference type="InParanoid" id="H2YQ20"/>
<dbReference type="PROSITE" id="PS50835">
    <property type="entry name" value="IG_LIKE"/>
    <property type="match status" value="4"/>
</dbReference>
<dbReference type="InterPro" id="IPR013098">
    <property type="entry name" value="Ig_I-set"/>
</dbReference>
<dbReference type="PANTHER" id="PTHR10075:SF100">
    <property type="entry name" value="FASCICLIN-2"/>
    <property type="match status" value="1"/>
</dbReference>
<dbReference type="FunFam" id="2.60.40.10:FF:000052">
    <property type="entry name" value="Contactin 1"/>
    <property type="match status" value="1"/>
</dbReference>
<dbReference type="Ensembl" id="ENSCSAVT00000007525.1">
    <property type="protein sequence ID" value="ENSCSAVP00000007428.1"/>
    <property type="gene ID" value="ENSCSAVG00000004443.1"/>
</dbReference>
<evidence type="ECO:0000256" key="3">
    <source>
        <dbReference type="ARBA" id="ARBA00023319"/>
    </source>
</evidence>
<feature type="domain" description="Fibronectin type-III" evidence="5">
    <location>
        <begin position="725"/>
        <end position="822"/>
    </location>
</feature>
<dbReference type="GO" id="GO:0070593">
    <property type="term" value="P:dendrite self-avoidance"/>
    <property type="evidence" value="ECO:0007669"/>
    <property type="project" value="TreeGrafter"/>
</dbReference>
<accession>H2YQ20</accession>
<dbReference type="Pfam" id="PF13927">
    <property type="entry name" value="Ig_3"/>
    <property type="match status" value="2"/>
</dbReference>
<sequence>MEIDTSSADSRFVITGGTLEILSPQGSDAGRYQCVLTSDDGVVLSNYGKLVFASVEEFPKTANNPLSVVVGQGIKVVCPKPRYSPEHSVAYFWEASNKFELIKPPCNNTHYVSQSDGALYIANPQLTDEDFLVCGIRSLWEMNGKHPQTQSEPTQLTVAASSELKKNANFQPEFMLRPKETTTAIRGGVAMLECFASGRPTPVLSWEKLDGFLPVNHTITKAGQLVFTGVTEDMAGTYRCTATNSEGSIYADGNLDLEYAPQWEDVIYSRSVDRTSSVVLHCDASGIPAPAYIWLKDGGELVTNDHITISETDTGTQLEVRGVTDTDEGMYQCKASNYLGDLFSSAKLTVVSIPPKLEVSMPDIIYGSLGGQVTLDCVVRAAPPPIIVWSKNEGPAMSKAEEKYNFLESGSMVITNLTSNDAGNYKCFAQNDIESVESQGSLKIYLPTEITSAPSDQEAYVGDLVELDCQASHDPSLRLDWSWTLNEYPIRLLDEHYTLTGGNLMIKDIGSEQSGVYQCCATTSVGSPCATATVRVLAPPDPPTNVWVTVGGQNSVSLEWAPGRDNGGKVLMYEVEAKCEVDCMWHVVHTKPAFVNQTSCDVIHLLPNNNYEFRVTAFNEYGNSEASVPSETFSTLPDAPVAHPTRIKGGAKEFGELVVTWELFRINLKALVIPHYKSIKIYETDATFKSFTDFPLKIQAENSYGRGPYSPIHIVHTAEAAPVVAPSGIQAVRVKAYSAELTWLPLENKNGRTTGYEVNFDEDPNCEHQQIWLNYTTKGRVPRIKMDKLEENSVYMVYVSGFNTAGSGPWSSGDFTLLTKNQPPQSPPGDVQITVDDMTLYASWQPVEPGFEESDVLGYKVQFRLEGKPAAPTRTIYAQPASTTAQIELPARANYEVWVLAFSEGGDGRTSAPVSISTLKGGF</sequence>
<dbReference type="Pfam" id="PF07679">
    <property type="entry name" value="I-set"/>
    <property type="match status" value="2"/>
</dbReference>
<evidence type="ECO:0000256" key="2">
    <source>
        <dbReference type="ARBA" id="ARBA00023157"/>
    </source>
</evidence>
<dbReference type="GO" id="GO:0007411">
    <property type="term" value="P:axon guidance"/>
    <property type="evidence" value="ECO:0007669"/>
    <property type="project" value="TreeGrafter"/>
</dbReference>
<dbReference type="SMART" id="SM00409">
    <property type="entry name" value="IG"/>
    <property type="match status" value="5"/>
</dbReference>
<dbReference type="InterPro" id="IPR013783">
    <property type="entry name" value="Ig-like_fold"/>
</dbReference>
<dbReference type="OMA" id="MPDANPR"/>
<dbReference type="SMART" id="SM00408">
    <property type="entry name" value="IGc2"/>
    <property type="match status" value="4"/>
</dbReference>
<dbReference type="CDD" id="cd00063">
    <property type="entry name" value="FN3"/>
    <property type="match status" value="3"/>
</dbReference>
<dbReference type="Pfam" id="PF00041">
    <property type="entry name" value="fn3"/>
    <property type="match status" value="3"/>
</dbReference>
<dbReference type="InterPro" id="IPR036179">
    <property type="entry name" value="Ig-like_dom_sf"/>
</dbReference>
<proteinExistence type="predicted"/>
<reference evidence="6" key="2">
    <citation type="submission" date="2025-08" db="UniProtKB">
        <authorList>
            <consortium name="Ensembl"/>
        </authorList>
    </citation>
    <scope>IDENTIFICATION</scope>
</reference>
<name>H2YQ20_CIOSA</name>
<feature type="domain" description="Ig-like" evidence="4">
    <location>
        <begin position="261"/>
        <end position="349"/>
    </location>
</feature>
<dbReference type="SUPFAM" id="SSF49265">
    <property type="entry name" value="Fibronectin type III"/>
    <property type="match status" value="2"/>
</dbReference>
<reference evidence="7" key="1">
    <citation type="submission" date="2003-08" db="EMBL/GenBank/DDBJ databases">
        <authorList>
            <person name="Birren B."/>
            <person name="Nusbaum C."/>
            <person name="Abebe A."/>
            <person name="Abouelleil A."/>
            <person name="Adekoya E."/>
            <person name="Ait-zahra M."/>
            <person name="Allen N."/>
            <person name="Allen T."/>
            <person name="An P."/>
            <person name="Anderson M."/>
            <person name="Anderson S."/>
            <person name="Arachchi H."/>
            <person name="Armbruster J."/>
            <person name="Bachantsang P."/>
            <person name="Baldwin J."/>
            <person name="Barry A."/>
            <person name="Bayul T."/>
            <person name="Blitshsteyn B."/>
            <person name="Bloom T."/>
            <person name="Blye J."/>
            <person name="Boguslavskiy L."/>
            <person name="Borowsky M."/>
            <person name="Boukhgalter B."/>
            <person name="Brunache A."/>
            <person name="Butler J."/>
            <person name="Calixte N."/>
            <person name="Calvo S."/>
            <person name="Camarata J."/>
            <person name="Campo K."/>
            <person name="Chang J."/>
            <person name="Cheshatsang Y."/>
            <person name="Citroen M."/>
            <person name="Collymore A."/>
            <person name="Considine T."/>
            <person name="Cook A."/>
            <person name="Cooke P."/>
            <person name="Corum B."/>
            <person name="Cuomo C."/>
            <person name="David R."/>
            <person name="Dawoe T."/>
            <person name="Degray S."/>
            <person name="Dodge S."/>
            <person name="Dooley K."/>
            <person name="Dorje P."/>
            <person name="Dorjee K."/>
            <person name="Dorris L."/>
            <person name="Duffey N."/>
            <person name="Dupes A."/>
            <person name="Elkins T."/>
            <person name="Engels R."/>
            <person name="Erickson J."/>
            <person name="Farina A."/>
            <person name="Faro S."/>
            <person name="Ferreira P."/>
            <person name="Fischer H."/>
            <person name="Fitzgerald M."/>
            <person name="Foley K."/>
            <person name="Gage D."/>
            <person name="Galagan J."/>
            <person name="Gearin G."/>
            <person name="Gnerre S."/>
            <person name="Gnirke A."/>
            <person name="Goyette A."/>
            <person name="Graham J."/>
            <person name="Grandbois E."/>
            <person name="Gyaltsen K."/>
            <person name="Hafez N."/>
            <person name="Hagopian D."/>
            <person name="Hagos B."/>
            <person name="Hall J."/>
            <person name="Hatcher B."/>
            <person name="Heller A."/>
            <person name="Higgins H."/>
            <person name="Honan T."/>
            <person name="Horn A."/>
            <person name="Houde N."/>
            <person name="Hughes L."/>
            <person name="Hulme W."/>
            <person name="Husby E."/>
            <person name="Iliev I."/>
            <person name="Jaffe D."/>
            <person name="Jones C."/>
            <person name="Kamal M."/>
            <person name="Kamat A."/>
            <person name="Kamvysselis M."/>
            <person name="Karlsson E."/>
            <person name="Kells C."/>
            <person name="Kieu A."/>
            <person name="Kisner P."/>
            <person name="Kodira C."/>
            <person name="Kulbokas E."/>
            <person name="Labutti K."/>
            <person name="Lama D."/>
            <person name="Landers T."/>
            <person name="Leger J."/>
            <person name="Levine S."/>
            <person name="Lewis D."/>
            <person name="Lewis T."/>
            <person name="Lindblad-toh K."/>
            <person name="Liu X."/>
            <person name="Lokyitsang T."/>
            <person name="Lokyitsang Y."/>
            <person name="Lucien O."/>
            <person name="Lui A."/>
            <person name="Ma L.J."/>
            <person name="Mabbitt R."/>
            <person name="Macdonald J."/>
            <person name="Maclean C."/>
            <person name="Major J."/>
            <person name="Manning J."/>
            <person name="Marabella R."/>
            <person name="Maru K."/>
            <person name="Matthews C."/>
            <person name="Mauceli E."/>
            <person name="Mccarthy M."/>
            <person name="Mcdonough S."/>
            <person name="Mcghee T."/>
            <person name="Meldrim J."/>
            <person name="Meneus L."/>
            <person name="Mesirov J."/>
            <person name="Mihalev A."/>
            <person name="Mihova T."/>
            <person name="Mikkelsen T."/>
            <person name="Mlenga V."/>
            <person name="Moru K."/>
            <person name="Mozes J."/>
            <person name="Mulrain L."/>
            <person name="Munson G."/>
            <person name="Naylor J."/>
            <person name="Newes C."/>
            <person name="Nguyen C."/>
            <person name="Nguyen N."/>
            <person name="Nguyen T."/>
            <person name="Nicol R."/>
            <person name="Nielsen C."/>
            <person name="Nizzari M."/>
            <person name="Norbu C."/>
            <person name="Norbu N."/>
            <person name="O'donnell P."/>
            <person name="Okoawo O."/>
            <person name="O'leary S."/>
            <person name="Omotosho B."/>
            <person name="O'neill K."/>
            <person name="Osman S."/>
            <person name="Parker S."/>
            <person name="Perrin D."/>
            <person name="Phunkhang P."/>
            <person name="Piqani B."/>
            <person name="Purcell S."/>
            <person name="Rachupka T."/>
            <person name="Ramasamy U."/>
            <person name="Rameau R."/>
            <person name="Ray V."/>
            <person name="Raymond C."/>
            <person name="Retta R."/>
            <person name="Richardson S."/>
            <person name="Rise C."/>
            <person name="Rodriguez J."/>
            <person name="Rogers J."/>
            <person name="Rogov P."/>
            <person name="Rutman M."/>
            <person name="Schupbach R."/>
            <person name="Seaman C."/>
            <person name="Settipalli S."/>
            <person name="Sharpe T."/>
            <person name="Sheridan J."/>
            <person name="Sherpa N."/>
            <person name="Shi J."/>
            <person name="Smirnov S."/>
            <person name="Smith C."/>
            <person name="Sougnez C."/>
            <person name="Spencer B."/>
            <person name="Stalker J."/>
            <person name="Stange-thomann N."/>
            <person name="Stavropoulos S."/>
            <person name="Stetson K."/>
            <person name="Stone C."/>
            <person name="Stone S."/>
            <person name="Stubbs M."/>
            <person name="Talamas J."/>
            <person name="Tchuinga P."/>
            <person name="Tenzing P."/>
            <person name="Tesfaye S."/>
            <person name="Theodore J."/>
            <person name="Thoulutsang Y."/>
            <person name="Topham K."/>
            <person name="Towey S."/>
            <person name="Tsamla T."/>
            <person name="Tsomo N."/>
            <person name="Vallee D."/>
            <person name="Vassiliev H."/>
            <person name="Venkataraman V."/>
            <person name="Vinson J."/>
            <person name="Vo A."/>
            <person name="Wade C."/>
            <person name="Wang S."/>
            <person name="Wangchuk T."/>
            <person name="Wangdi T."/>
            <person name="Whittaker C."/>
            <person name="Wilkinson J."/>
            <person name="Wu Y."/>
            <person name="Wyman D."/>
            <person name="Yadav S."/>
            <person name="Yang S."/>
            <person name="Yang X."/>
            <person name="Yeager S."/>
            <person name="Yee E."/>
            <person name="Young G."/>
            <person name="Zainoun J."/>
            <person name="Zembeck L."/>
            <person name="Zimmer A."/>
            <person name="Zody M."/>
            <person name="Lander E."/>
        </authorList>
    </citation>
    <scope>NUCLEOTIDE SEQUENCE [LARGE SCALE GENOMIC DNA]</scope>
</reference>
<keyword evidence="2" id="KW-1015">Disulfide bond</keyword>
<dbReference type="GO" id="GO:0005886">
    <property type="term" value="C:plasma membrane"/>
    <property type="evidence" value="ECO:0007669"/>
    <property type="project" value="TreeGrafter"/>
</dbReference>
<dbReference type="InterPro" id="IPR003598">
    <property type="entry name" value="Ig_sub2"/>
</dbReference>
<dbReference type="STRING" id="51511.ENSCSAVP00000007428"/>
<keyword evidence="1" id="KW-0677">Repeat</keyword>
<evidence type="ECO:0000259" key="4">
    <source>
        <dbReference type="PROSITE" id="PS50835"/>
    </source>
</evidence>
<feature type="domain" description="Fibronectin type-III" evidence="5">
    <location>
        <begin position="827"/>
        <end position="921"/>
    </location>
</feature>
<evidence type="ECO:0000259" key="5">
    <source>
        <dbReference type="PROSITE" id="PS50853"/>
    </source>
</evidence>
<dbReference type="SUPFAM" id="SSF48726">
    <property type="entry name" value="Immunoglobulin"/>
    <property type="match status" value="5"/>
</dbReference>
<dbReference type="PANTHER" id="PTHR10075">
    <property type="entry name" value="BASIGIN RELATED"/>
    <property type="match status" value="1"/>
</dbReference>